<evidence type="ECO:0000313" key="1">
    <source>
        <dbReference type="EMBL" id="PKA46915.1"/>
    </source>
</evidence>
<sequence length="137" mass="15155">MSYGSKESPINDLSEVCHTMPKYTYVDGDGTVSAESAEADGFAAIARVAVKAEHRALLKDQTVFKLLKQWLGVTQQNIHSVQTINVMDIFPELLPVQTDLKNITDLSKECYTMPNYTYNGYGIIHAEAALKSLGTRL</sequence>
<organism evidence="1 2">
    <name type="scientific">Apostasia shenzhenica</name>
    <dbReference type="NCBI Taxonomy" id="1088818"/>
    <lineage>
        <taxon>Eukaryota</taxon>
        <taxon>Viridiplantae</taxon>
        <taxon>Streptophyta</taxon>
        <taxon>Embryophyta</taxon>
        <taxon>Tracheophyta</taxon>
        <taxon>Spermatophyta</taxon>
        <taxon>Magnoliopsida</taxon>
        <taxon>Liliopsida</taxon>
        <taxon>Asparagales</taxon>
        <taxon>Orchidaceae</taxon>
        <taxon>Apostasioideae</taxon>
        <taxon>Apostasia</taxon>
    </lineage>
</organism>
<evidence type="ECO:0000313" key="2">
    <source>
        <dbReference type="Proteomes" id="UP000236161"/>
    </source>
</evidence>
<keyword evidence="2" id="KW-1185">Reference proteome</keyword>
<dbReference type="EMBL" id="KZ453687">
    <property type="protein sequence ID" value="PKA46915.1"/>
    <property type="molecule type" value="Genomic_DNA"/>
</dbReference>
<dbReference type="OrthoDB" id="783974at2759"/>
<proteinExistence type="predicted"/>
<dbReference type="Proteomes" id="UP000236161">
    <property type="component" value="Unassembled WGS sequence"/>
</dbReference>
<accession>A0A2H9ZUE5</accession>
<reference evidence="1 2" key="1">
    <citation type="journal article" date="2017" name="Nature">
        <title>The Apostasia genome and the evolution of orchids.</title>
        <authorList>
            <person name="Zhang G.Q."/>
            <person name="Liu K.W."/>
            <person name="Li Z."/>
            <person name="Lohaus R."/>
            <person name="Hsiao Y.Y."/>
            <person name="Niu S.C."/>
            <person name="Wang J.Y."/>
            <person name="Lin Y.C."/>
            <person name="Xu Q."/>
            <person name="Chen L.J."/>
            <person name="Yoshida K."/>
            <person name="Fujiwara S."/>
            <person name="Wang Z.W."/>
            <person name="Zhang Y.Q."/>
            <person name="Mitsuda N."/>
            <person name="Wang M."/>
            <person name="Liu G.H."/>
            <person name="Pecoraro L."/>
            <person name="Huang H.X."/>
            <person name="Xiao X.J."/>
            <person name="Lin M."/>
            <person name="Wu X.Y."/>
            <person name="Wu W.L."/>
            <person name="Chen Y.Y."/>
            <person name="Chang S.B."/>
            <person name="Sakamoto S."/>
            <person name="Ohme-Takagi M."/>
            <person name="Yagi M."/>
            <person name="Zeng S.J."/>
            <person name="Shen C.Y."/>
            <person name="Yeh C.M."/>
            <person name="Luo Y.B."/>
            <person name="Tsai W.C."/>
            <person name="Van de Peer Y."/>
            <person name="Liu Z.J."/>
        </authorList>
    </citation>
    <scope>NUCLEOTIDE SEQUENCE [LARGE SCALE GENOMIC DNA]</scope>
    <source>
        <strain evidence="2">cv. Shenzhen</strain>
        <tissue evidence="1">Stem</tissue>
    </source>
</reference>
<dbReference type="STRING" id="1088818.A0A2H9ZUE5"/>
<protein>
    <submittedName>
        <fullName evidence="1">Phospholipase A(1) LCAT3</fullName>
    </submittedName>
</protein>
<gene>
    <name evidence="1" type="primary">LCAT3</name>
    <name evidence="1" type="ORF">AXF42_Ash021608</name>
</gene>
<dbReference type="AlphaFoldDB" id="A0A2H9ZUE5"/>
<name>A0A2H9ZUE5_9ASPA</name>